<dbReference type="EMBL" id="AWGJ01000006">
    <property type="protein sequence ID" value="ODN78352.1"/>
    <property type="molecule type" value="Genomic_DNA"/>
</dbReference>
<comment type="caution">
    <text evidence="3">The sequence shown here is derived from an EMBL/GenBank/DDBJ whole genome shotgun (WGS) entry which is preliminary data.</text>
</comment>
<sequence length="217" mass="24813">MPKIRCAYKSPCDSDDDSDFPFGDEWDDIWGDDDDPRDMEAFYKIVEDINHQEKILAYLDEECWNVKSDGKIQGWGKTEASQEDCHLQGDYENYDGDDWQSYIWDLEREVRELKMQVKVKERVLAKLVAKKKGEKEPVKSGDKHVADGEKKEGEKEPVKAGDKHVTDGEKKNGKDGGKAVGEGIREGAPKRTMASRQADMNRASQVEATNRKKRRVD</sequence>
<keyword evidence="4" id="KW-1185">Reference proteome</keyword>
<dbReference type="AlphaFoldDB" id="A0A1E3HPV4"/>
<evidence type="ECO:0000313" key="3">
    <source>
        <dbReference type="EMBL" id="ODN78352.1"/>
    </source>
</evidence>
<dbReference type="Proteomes" id="UP000094065">
    <property type="component" value="Unassembled WGS sequence"/>
</dbReference>
<organism evidence="3 4">
    <name type="scientific">Cryptococcus amylolentus CBS 6039</name>
    <dbReference type="NCBI Taxonomy" id="1295533"/>
    <lineage>
        <taxon>Eukaryota</taxon>
        <taxon>Fungi</taxon>
        <taxon>Dikarya</taxon>
        <taxon>Basidiomycota</taxon>
        <taxon>Agaricomycotina</taxon>
        <taxon>Tremellomycetes</taxon>
        <taxon>Tremellales</taxon>
        <taxon>Cryptococcaceae</taxon>
        <taxon>Cryptococcus</taxon>
    </lineage>
</organism>
<protein>
    <submittedName>
        <fullName evidence="3">Uncharacterized protein</fullName>
    </submittedName>
</protein>
<evidence type="ECO:0000313" key="4">
    <source>
        <dbReference type="Proteomes" id="UP000094065"/>
    </source>
</evidence>
<feature type="compositionally biased region" description="Basic and acidic residues" evidence="2">
    <location>
        <begin position="131"/>
        <end position="189"/>
    </location>
</feature>
<feature type="region of interest" description="Disordered" evidence="2">
    <location>
        <begin position="130"/>
        <end position="217"/>
    </location>
</feature>
<name>A0A1E3HPV4_9TREE</name>
<proteinExistence type="predicted"/>
<dbReference type="RefSeq" id="XP_018993398.1">
    <property type="nucleotide sequence ID" value="XM_019137962.1"/>
</dbReference>
<gene>
    <name evidence="3" type="ORF">L202_03994</name>
</gene>
<evidence type="ECO:0000256" key="2">
    <source>
        <dbReference type="SAM" id="MobiDB-lite"/>
    </source>
</evidence>
<keyword evidence="1" id="KW-0175">Coiled coil</keyword>
<feature type="coiled-coil region" evidence="1">
    <location>
        <begin position="103"/>
        <end position="130"/>
    </location>
</feature>
<reference evidence="3 4" key="1">
    <citation type="submission" date="2016-06" db="EMBL/GenBank/DDBJ databases">
        <title>Evolution of pathogenesis and genome organization in the Tremellales.</title>
        <authorList>
            <person name="Cuomo C."/>
            <person name="Litvintseva A."/>
            <person name="Heitman J."/>
            <person name="Chen Y."/>
            <person name="Sun S."/>
            <person name="Springer D."/>
            <person name="Dromer F."/>
            <person name="Young S."/>
            <person name="Zeng Q."/>
            <person name="Chapman S."/>
            <person name="Gujja S."/>
            <person name="Saif S."/>
            <person name="Birren B."/>
        </authorList>
    </citation>
    <scope>NUCLEOTIDE SEQUENCE [LARGE SCALE GENOMIC DNA]</scope>
    <source>
        <strain evidence="3 4">CBS 6039</strain>
    </source>
</reference>
<accession>A0A1E3HPV4</accession>
<evidence type="ECO:0000256" key="1">
    <source>
        <dbReference type="SAM" id="Coils"/>
    </source>
</evidence>
<dbReference type="GeneID" id="30155303"/>